<sequence length="116" mass="13218">MQVSERCLEGRSYKVFLLMEKKKGQSKFMHALKTAAKVFLTAKDDIRWRAADFFADLYSSEESFNIFCGDLPKVSVELTKELGDLSVDLLEVFEESFADGFPPQSCWRAAVLTLLH</sequence>
<organism evidence="1 2">
    <name type="scientific">Crenichthys baileyi</name>
    <name type="common">White River springfish</name>
    <dbReference type="NCBI Taxonomy" id="28760"/>
    <lineage>
        <taxon>Eukaryota</taxon>
        <taxon>Metazoa</taxon>
        <taxon>Chordata</taxon>
        <taxon>Craniata</taxon>
        <taxon>Vertebrata</taxon>
        <taxon>Euteleostomi</taxon>
        <taxon>Actinopterygii</taxon>
        <taxon>Neopterygii</taxon>
        <taxon>Teleostei</taxon>
        <taxon>Neoteleostei</taxon>
        <taxon>Acanthomorphata</taxon>
        <taxon>Ovalentaria</taxon>
        <taxon>Atherinomorphae</taxon>
        <taxon>Cyprinodontiformes</taxon>
        <taxon>Goodeidae</taxon>
        <taxon>Crenichthys</taxon>
    </lineage>
</organism>
<evidence type="ECO:0000313" key="1">
    <source>
        <dbReference type="EMBL" id="KAK5608212.1"/>
    </source>
</evidence>
<dbReference type="AlphaFoldDB" id="A0AAV9RH39"/>
<dbReference type="EMBL" id="JAHHUM010001838">
    <property type="protein sequence ID" value="KAK5608212.1"/>
    <property type="molecule type" value="Genomic_DNA"/>
</dbReference>
<name>A0AAV9RH39_9TELE</name>
<protein>
    <submittedName>
        <fullName evidence="1">Uncharacterized protein</fullName>
    </submittedName>
</protein>
<dbReference type="Proteomes" id="UP001311232">
    <property type="component" value="Unassembled WGS sequence"/>
</dbReference>
<evidence type="ECO:0000313" key="2">
    <source>
        <dbReference type="Proteomes" id="UP001311232"/>
    </source>
</evidence>
<gene>
    <name evidence="1" type="ORF">CRENBAI_002414</name>
</gene>
<comment type="caution">
    <text evidence="1">The sequence shown here is derived from an EMBL/GenBank/DDBJ whole genome shotgun (WGS) entry which is preliminary data.</text>
</comment>
<proteinExistence type="predicted"/>
<accession>A0AAV9RH39</accession>
<keyword evidence="2" id="KW-1185">Reference proteome</keyword>
<reference evidence="1 2" key="1">
    <citation type="submission" date="2021-06" db="EMBL/GenBank/DDBJ databases">
        <authorList>
            <person name="Palmer J.M."/>
        </authorList>
    </citation>
    <scope>NUCLEOTIDE SEQUENCE [LARGE SCALE GENOMIC DNA]</scope>
    <source>
        <strain evidence="1 2">MEX-2019</strain>
        <tissue evidence="1">Muscle</tissue>
    </source>
</reference>